<evidence type="ECO:0000256" key="5">
    <source>
        <dbReference type="HAMAP-Rule" id="MF_00378"/>
    </source>
</evidence>
<dbReference type="GO" id="GO:0009318">
    <property type="term" value="C:exodeoxyribonuclease VII complex"/>
    <property type="evidence" value="ECO:0007669"/>
    <property type="project" value="UniProtKB-UniRule"/>
</dbReference>
<dbReference type="Pfam" id="PF13742">
    <property type="entry name" value="tRNA_anti_2"/>
    <property type="match status" value="1"/>
</dbReference>
<dbReference type="Proteomes" id="UP000595362">
    <property type="component" value="Chromosome"/>
</dbReference>
<keyword evidence="3 5" id="KW-0378">Hydrolase</keyword>
<evidence type="ECO:0000259" key="8">
    <source>
        <dbReference type="Pfam" id="PF13742"/>
    </source>
</evidence>
<organism evidence="9 10">
    <name type="scientific">Micavibrio aeruginosavorus</name>
    <dbReference type="NCBI Taxonomy" id="349221"/>
    <lineage>
        <taxon>Bacteria</taxon>
        <taxon>Pseudomonadati</taxon>
        <taxon>Bdellovibrionota</taxon>
        <taxon>Bdellovibrionia</taxon>
        <taxon>Bdellovibrionales</taxon>
        <taxon>Pseudobdellovibrionaceae</taxon>
        <taxon>Micavibrio</taxon>
    </lineage>
</organism>
<dbReference type="GO" id="GO:0008855">
    <property type="term" value="F:exodeoxyribonuclease VII activity"/>
    <property type="evidence" value="ECO:0007669"/>
    <property type="project" value="UniProtKB-UniRule"/>
</dbReference>
<keyword evidence="2 5" id="KW-0540">Nuclease</keyword>
<gene>
    <name evidence="5" type="primary">xseA</name>
    <name evidence="9" type="ORF">HYS17_00035</name>
</gene>
<dbReference type="InterPro" id="IPR020579">
    <property type="entry name" value="Exonuc_VII_lsu_C"/>
</dbReference>
<dbReference type="EMBL" id="CP066681">
    <property type="protein sequence ID" value="QQG36219.1"/>
    <property type="molecule type" value="Genomic_DNA"/>
</dbReference>
<evidence type="ECO:0000256" key="3">
    <source>
        <dbReference type="ARBA" id="ARBA00022801"/>
    </source>
</evidence>
<proteinExistence type="inferred from homology"/>
<dbReference type="NCBIfam" id="TIGR00237">
    <property type="entry name" value="xseA"/>
    <property type="match status" value="1"/>
</dbReference>
<dbReference type="HAMAP" id="MF_00378">
    <property type="entry name" value="Exonuc_7_L"/>
    <property type="match status" value="1"/>
</dbReference>
<comment type="subunit">
    <text evidence="5">Heterooligomer composed of large and small subunits.</text>
</comment>
<evidence type="ECO:0000256" key="4">
    <source>
        <dbReference type="ARBA" id="ARBA00022839"/>
    </source>
</evidence>
<evidence type="ECO:0000256" key="2">
    <source>
        <dbReference type="ARBA" id="ARBA00022722"/>
    </source>
</evidence>
<dbReference type="Pfam" id="PF02601">
    <property type="entry name" value="Exonuc_VII_L"/>
    <property type="match status" value="1"/>
</dbReference>
<dbReference type="InterPro" id="IPR025824">
    <property type="entry name" value="OB-fold_nuc-bd_dom"/>
</dbReference>
<dbReference type="AlphaFoldDB" id="A0A7T5R2F8"/>
<evidence type="ECO:0000256" key="6">
    <source>
        <dbReference type="RuleBase" id="RU004355"/>
    </source>
</evidence>
<comment type="similarity">
    <text evidence="5 6">Belongs to the XseA family.</text>
</comment>
<comment type="subcellular location">
    <subcellularLocation>
        <location evidence="5 6">Cytoplasm</location>
    </subcellularLocation>
</comment>
<keyword evidence="1 5" id="KW-0963">Cytoplasm</keyword>
<evidence type="ECO:0000259" key="7">
    <source>
        <dbReference type="Pfam" id="PF02601"/>
    </source>
</evidence>
<keyword evidence="4 5" id="KW-0269">Exonuclease</keyword>
<dbReference type="InterPro" id="IPR003753">
    <property type="entry name" value="Exonuc_VII_L"/>
</dbReference>
<dbReference type="CDD" id="cd04489">
    <property type="entry name" value="ExoVII_LU_OBF"/>
    <property type="match status" value="1"/>
</dbReference>
<protein>
    <recommendedName>
        <fullName evidence="5">Exodeoxyribonuclease 7 large subunit</fullName>
        <ecNumber evidence="5">3.1.11.6</ecNumber>
    </recommendedName>
    <alternativeName>
        <fullName evidence="5">Exodeoxyribonuclease VII large subunit</fullName>
        <shortName evidence="5">Exonuclease VII large subunit</shortName>
    </alternativeName>
</protein>
<dbReference type="EC" id="3.1.11.6" evidence="5"/>
<dbReference type="GO" id="GO:0005737">
    <property type="term" value="C:cytoplasm"/>
    <property type="evidence" value="ECO:0007669"/>
    <property type="project" value="UniProtKB-SubCell"/>
</dbReference>
<feature type="domain" description="OB-fold nucleic acid binding" evidence="8">
    <location>
        <begin position="21"/>
        <end position="114"/>
    </location>
</feature>
<dbReference type="GO" id="GO:0006308">
    <property type="term" value="P:DNA catabolic process"/>
    <property type="evidence" value="ECO:0007669"/>
    <property type="project" value="UniProtKB-UniRule"/>
</dbReference>
<accession>A0A7T5R2F8</accession>
<dbReference type="GO" id="GO:0003676">
    <property type="term" value="F:nucleic acid binding"/>
    <property type="evidence" value="ECO:0007669"/>
    <property type="project" value="InterPro"/>
</dbReference>
<comment type="catalytic activity">
    <reaction evidence="5 6">
        <text>Exonucleolytic cleavage in either 5'- to 3'- or 3'- to 5'-direction to yield nucleoside 5'-phosphates.</text>
        <dbReference type="EC" id="3.1.11.6"/>
    </reaction>
</comment>
<name>A0A7T5R2F8_9BACT</name>
<evidence type="ECO:0000313" key="9">
    <source>
        <dbReference type="EMBL" id="QQG36219.1"/>
    </source>
</evidence>
<evidence type="ECO:0000313" key="10">
    <source>
        <dbReference type="Proteomes" id="UP000595362"/>
    </source>
</evidence>
<sequence>MNSDLFSNPAPVPARSNVPELSVSELSGSIQRSLEESFGRVRVRGEIAGMKLAASGHLYADLKDENASISIICWRSTMQRLKIRPEEGLEVICTGKITTYPKSSRYQLIVDSIELAGAGALLKMLEDRKKKLAAEGLFDPARKIPLPYLPRVIGVVTSPTGAVIRDILHRLDDRFPRHVLVWPVLVQGEGAAEQIAGAIRGFDALPASGKVPRPDLLIVARGGGSLEDLMAFNEEAVVRAAADCSIPLISAVGHETDTTLIDYAADVRAPTPTAAAEMAVPVRAELLAAVMEQTRRLFTGMTRLIDHRRERVQGMAARLGDPQRLLATKTQSLDHALHRLDTAFATNIRERETRVVRLGAALRHPRSLIERESQRLQDRVDRLKNTAPRLISDKAQALRSLRRMLESLSFERVLDRGYVVVRDPADDRPLGESGQIASGQAVSLQFKGNQRRRALID</sequence>
<feature type="domain" description="Exonuclease VII large subunit C-terminal" evidence="7">
    <location>
        <begin position="137"/>
        <end position="448"/>
    </location>
</feature>
<dbReference type="PANTHER" id="PTHR30008:SF0">
    <property type="entry name" value="EXODEOXYRIBONUCLEASE 7 LARGE SUBUNIT"/>
    <property type="match status" value="1"/>
</dbReference>
<comment type="function">
    <text evidence="5">Bidirectionally degrades single-stranded DNA into large acid-insoluble oligonucleotides, which are then degraded further into small acid-soluble oligonucleotides.</text>
</comment>
<dbReference type="PANTHER" id="PTHR30008">
    <property type="entry name" value="EXODEOXYRIBONUCLEASE 7 LARGE SUBUNIT"/>
    <property type="match status" value="1"/>
</dbReference>
<evidence type="ECO:0000256" key="1">
    <source>
        <dbReference type="ARBA" id="ARBA00022490"/>
    </source>
</evidence>
<reference evidence="9 10" key="1">
    <citation type="submission" date="2020-07" db="EMBL/GenBank/DDBJ databases">
        <title>Huge and variable diversity of episymbiotic CPR bacteria and DPANN archaea in groundwater ecosystems.</title>
        <authorList>
            <person name="He C.Y."/>
            <person name="Keren R."/>
            <person name="Whittaker M."/>
            <person name="Farag I.F."/>
            <person name="Doudna J."/>
            <person name="Cate J.H.D."/>
            <person name="Banfield J.F."/>
        </authorList>
    </citation>
    <scope>NUCLEOTIDE SEQUENCE [LARGE SCALE GENOMIC DNA]</scope>
    <source>
        <strain evidence="9">NC_groundwater_70_Ag_B-0.1um_54_66</strain>
    </source>
</reference>